<evidence type="ECO:0000256" key="1">
    <source>
        <dbReference type="SAM" id="MobiDB-lite"/>
    </source>
</evidence>
<feature type="compositionally biased region" description="Polar residues" evidence="1">
    <location>
        <begin position="12"/>
        <end position="23"/>
    </location>
</feature>
<dbReference type="AlphaFoldDB" id="Q6Z332"/>
<accession>Q6Z332</accession>
<feature type="compositionally biased region" description="Basic and acidic residues" evidence="1">
    <location>
        <begin position="67"/>
        <end position="89"/>
    </location>
</feature>
<feature type="region of interest" description="Disordered" evidence="1">
    <location>
        <begin position="1"/>
        <end position="102"/>
    </location>
</feature>
<evidence type="ECO:0000313" key="3">
    <source>
        <dbReference type="Proteomes" id="UP000000763"/>
    </source>
</evidence>
<protein>
    <submittedName>
        <fullName evidence="2">Uncharacterized protein</fullName>
    </submittedName>
</protein>
<organism evidence="2 3">
    <name type="scientific">Oryza sativa subsp. japonica</name>
    <name type="common">Rice</name>
    <dbReference type="NCBI Taxonomy" id="39947"/>
    <lineage>
        <taxon>Eukaryota</taxon>
        <taxon>Viridiplantae</taxon>
        <taxon>Streptophyta</taxon>
        <taxon>Embryophyta</taxon>
        <taxon>Tracheophyta</taxon>
        <taxon>Spermatophyta</taxon>
        <taxon>Magnoliopsida</taxon>
        <taxon>Liliopsida</taxon>
        <taxon>Poales</taxon>
        <taxon>Poaceae</taxon>
        <taxon>BOP clade</taxon>
        <taxon>Oryzoideae</taxon>
        <taxon>Oryzeae</taxon>
        <taxon>Oryzinae</taxon>
        <taxon>Oryza</taxon>
        <taxon>Oryza sativa</taxon>
    </lineage>
</organism>
<dbReference type="EMBL" id="AP005284">
    <property type="protein sequence ID" value="BAD16092.1"/>
    <property type="molecule type" value="Genomic_DNA"/>
</dbReference>
<evidence type="ECO:0000313" key="2">
    <source>
        <dbReference type="EMBL" id="BAD16092.1"/>
    </source>
</evidence>
<reference evidence="3" key="2">
    <citation type="journal article" date="2008" name="Nucleic Acids Res.">
        <title>The rice annotation project database (RAP-DB): 2008 update.</title>
        <authorList>
            <consortium name="The rice annotation project (RAP)"/>
        </authorList>
    </citation>
    <scope>GENOME REANNOTATION</scope>
    <source>
        <strain evidence="3">cv. Nipponbare</strain>
    </source>
</reference>
<gene>
    <name evidence="2" type="primary">B1121A12.30</name>
</gene>
<name>Q6Z332_ORYSJ</name>
<proteinExistence type="predicted"/>
<reference evidence="3" key="1">
    <citation type="journal article" date="2005" name="Nature">
        <title>The map-based sequence of the rice genome.</title>
        <authorList>
            <consortium name="International rice genome sequencing project (IRGSP)"/>
            <person name="Matsumoto T."/>
            <person name="Wu J."/>
            <person name="Kanamori H."/>
            <person name="Katayose Y."/>
            <person name="Fujisawa M."/>
            <person name="Namiki N."/>
            <person name="Mizuno H."/>
            <person name="Yamamoto K."/>
            <person name="Antonio B.A."/>
            <person name="Baba T."/>
            <person name="Sakata K."/>
            <person name="Nagamura Y."/>
            <person name="Aoki H."/>
            <person name="Arikawa K."/>
            <person name="Arita K."/>
            <person name="Bito T."/>
            <person name="Chiden Y."/>
            <person name="Fujitsuka N."/>
            <person name="Fukunaka R."/>
            <person name="Hamada M."/>
            <person name="Harada C."/>
            <person name="Hayashi A."/>
            <person name="Hijishita S."/>
            <person name="Honda M."/>
            <person name="Hosokawa S."/>
            <person name="Ichikawa Y."/>
            <person name="Idonuma A."/>
            <person name="Iijima M."/>
            <person name="Ikeda M."/>
            <person name="Ikeno M."/>
            <person name="Ito K."/>
            <person name="Ito S."/>
            <person name="Ito T."/>
            <person name="Ito Y."/>
            <person name="Ito Y."/>
            <person name="Iwabuchi A."/>
            <person name="Kamiya K."/>
            <person name="Karasawa W."/>
            <person name="Kurita K."/>
            <person name="Katagiri S."/>
            <person name="Kikuta A."/>
            <person name="Kobayashi H."/>
            <person name="Kobayashi N."/>
            <person name="Machita K."/>
            <person name="Maehara T."/>
            <person name="Masukawa M."/>
            <person name="Mizubayashi T."/>
            <person name="Mukai Y."/>
            <person name="Nagasaki H."/>
            <person name="Nagata Y."/>
            <person name="Naito S."/>
            <person name="Nakashima M."/>
            <person name="Nakama Y."/>
            <person name="Nakamichi Y."/>
            <person name="Nakamura M."/>
            <person name="Meguro A."/>
            <person name="Negishi M."/>
            <person name="Ohta I."/>
            <person name="Ohta T."/>
            <person name="Okamoto M."/>
            <person name="Ono N."/>
            <person name="Saji S."/>
            <person name="Sakaguchi M."/>
            <person name="Sakai K."/>
            <person name="Shibata M."/>
            <person name="Shimokawa T."/>
            <person name="Song J."/>
            <person name="Takazaki Y."/>
            <person name="Terasawa K."/>
            <person name="Tsugane M."/>
            <person name="Tsuji K."/>
            <person name="Ueda S."/>
            <person name="Waki K."/>
            <person name="Yamagata H."/>
            <person name="Yamamoto M."/>
            <person name="Yamamoto S."/>
            <person name="Yamane H."/>
            <person name="Yoshiki S."/>
            <person name="Yoshihara R."/>
            <person name="Yukawa K."/>
            <person name="Zhong H."/>
            <person name="Yano M."/>
            <person name="Yuan Q."/>
            <person name="Ouyang S."/>
            <person name="Liu J."/>
            <person name="Jones K.M."/>
            <person name="Gansberger K."/>
            <person name="Moffat K."/>
            <person name="Hill J."/>
            <person name="Bera J."/>
            <person name="Fadrosh D."/>
            <person name="Jin S."/>
            <person name="Johri S."/>
            <person name="Kim M."/>
            <person name="Overton L."/>
            <person name="Reardon M."/>
            <person name="Tsitrin T."/>
            <person name="Vuong H."/>
            <person name="Weaver B."/>
            <person name="Ciecko A."/>
            <person name="Tallon L."/>
            <person name="Jackson J."/>
            <person name="Pai G."/>
            <person name="Aken S.V."/>
            <person name="Utterback T."/>
            <person name="Reidmuller S."/>
            <person name="Feldblyum T."/>
            <person name="Hsiao J."/>
            <person name="Zismann V."/>
            <person name="Iobst S."/>
            <person name="de Vazeille A.R."/>
            <person name="Buell C.R."/>
            <person name="Ying K."/>
            <person name="Li Y."/>
            <person name="Lu T."/>
            <person name="Huang Y."/>
            <person name="Zhao Q."/>
            <person name="Feng Q."/>
            <person name="Zhang L."/>
            <person name="Zhu J."/>
            <person name="Weng Q."/>
            <person name="Mu J."/>
            <person name="Lu Y."/>
            <person name="Fan D."/>
            <person name="Liu Y."/>
            <person name="Guan J."/>
            <person name="Zhang Y."/>
            <person name="Yu S."/>
            <person name="Liu X."/>
            <person name="Zhang Y."/>
            <person name="Hong G."/>
            <person name="Han B."/>
            <person name="Choisne N."/>
            <person name="Demange N."/>
            <person name="Orjeda G."/>
            <person name="Samain S."/>
            <person name="Cattolico L."/>
            <person name="Pelletier E."/>
            <person name="Couloux A."/>
            <person name="Segurens B."/>
            <person name="Wincker P."/>
            <person name="D'Hont A."/>
            <person name="Scarpelli C."/>
            <person name="Weissenbach J."/>
            <person name="Salanoubat M."/>
            <person name="Quetier F."/>
            <person name="Yu Y."/>
            <person name="Kim H.R."/>
            <person name="Rambo T."/>
            <person name="Currie J."/>
            <person name="Collura K."/>
            <person name="Luo M."/>
            <person name="Yang T."/>
            <person name="Ammiraju J.S.S."/>
            <person name="Engler F."/>
            <person name="Soderlund C."/>
            <person name="Wing R.A."/>
            <person name="Palmer L.E."/>
            <person name="de la Bastide M."/>
            <person name="Spiegel L."/>
            <person name="Nascimento L."/>
            <person name="Zutavern T."/>
            <person name="O'Shaughnessy A."/>
            <person name="Dike S."/>
            <person name="Dedhia N."/>
            <person name="Preston R."/>
            <person name="Balija V."/>
            <person name="McCombie W.R."/>
            <person name="Chow T."/>
            <person name="Chen H."/>
            <person name="Chung M."/>
            <person name="Chen C."/>
            <person name="Shaw J."/>
            <person name="Wu H."/>
            <person name="Hsiao K."/>
            <person name="Chao Y."/>
            <person name="Chu M."/>
            <person name="Cheng C."/>
            <person name="Hour A."/>
            <person name="Lee P."/>
            <person name="Lin S."/>
            <person name="Lin Y."/>
            <person name="Liou J."/>
            <person name="Liu S."/>
            <person name="Hsing Y."/>
            <person name="Raghuvanshi S."/>
            <person name="Mohanty A."/>
            <person name="Bharti A.K."/>
            <person name="Gaur A."/>
            <person name="Gupta V."/>
            <person name="Kumar D."/>
            <person name="Ravi V."/>
            <person name="Vij S."/>
            <person name="Kapur A."/>
            <person name="Khurana P."/>
            <person name="Khurana P."/>
            <person name="Khurana J.P."/>
            <person name="Tyagi A.K."/>
            <person name="Gaikwad K."/>
            <person name="Singh A."/>
            <person name="Dalal V."/>
            <person name="Srivastava S."/>
            <person name="Dixit A."/>
            <person name="Pal A.K."/>
            <person name="Ghazi I.A."/>
            <person name="Yadav M."/>
            <person name="Pandit A."/>
            <person name="Bhargava A."/>
            <person name="Sureshbabu K."/>
            <person name="Batra K."/>
            <person name="Sharma T.R."/>
            <person name="Mohapatra T."/>
            <person name="Singh N.K."/>
            <person name="Messing J."/>
            <person name="Nelson A.B."/>
            <person name="Fuks G."/>
            <person name="Kavchok S."/>
            <person name="Keizer G."/>
            <person name="Linton E."/>
            <person name="Llaca V."/>
            <person name="Song R."/>
            <person name="Tanyolac B."/>
            <person name="Young S."/>
            <person name="Ho-Il K."/>
            <person name="Hahn J.H."/>
            <person name="Sangsakoo G."/>
            <person name="Vanavichit A."/>
            <person name="de Mattos Luiz.A.T."/>
            <person name="Zimmer P.D."/>
            <person name="Malone G."/>
            <person name="Dellagostin O."/>
            <person name="de Oliveira A.C."/>
            <person name="Bevan M."/>
            <person name="Bancroft I."/>
            <person name="Minx P."/>
            <person name="Cordum H."/>
            <person name="Wilson R."/>
            <person name="Cheng Z."/>
            <person name="Jin W."/>
            <person name="Jiang J."/>
            <person name="Leong S.A."/>
            <person name="Iwama H."/>
            <person name="Gojobori T."/>
            <person name="Itoh T."/>
            <person name="Niimura Y."/>
            <person name="Fujii Y."/>
            <person name="Habara T."/>
            <person name="Sakai H."/>
            <person name="Sato Y."/>
            <person name="Wilson G."/>
            <person name="Kumar K."/>
            <person name="McCouch S."/>
            <person name="Juretic N."/>
            <person name="Hoen D."/>
            <person name="Wright S."/>
            <person name="Bruskiewich R."/>
            <person name="Bureau T."/>
            <person name="Miyao A."/>
            <person name="Hirochika H."/>
            <person name="Nishikawa T."/>
            <person name="Kadowaki K."/>
            <person name="Sugiura M."/>
            <person name="Burr B."/>
            <person name="Sasaki T."/>
        </authorList>
    </citation>
    <scope>NUCLEOTIDE SEQUENCE [LARGE SCALE GENOMIC DNA]</scope>
    <source>
        <strain evidence="3">cv. Nipponbare</strain>
    </source>
</reference>
<dbReference type="Proteomes" id="UP000000763">
    <property type="component" value="Chromosome 2"/>
</dbReference>
<sequence length="102" mass="11152">MKHWARAPELQPTRSSVAVQSRQAPRPKAHALARPVDLASNGVGADLRGGGELSSRRRSSPCSPRPAEGEREKEREKGGRGEEEERERMTCGAHMSVGSTFF</sequence>